<protein>
    <submittedName>
        <fullName evidence="1">Uncharacterized protein</fullName>
    </submittedName>
</protein>
<dbReference type="SUPFAM" id="SSF55729">
    <property type="entry name" value="Acyl-CoA N-acyltransferases (Nat)"/>
    <property type="match status" value="1"/>
</dbReference>
<comment type="caution">
    <text evidence="1">The sequence shown here is derived from an EMBL/GenBank/DDBJ whole genome shotgun (WGS) entry which is preliminary data.</text>
</comment>
<dbReference type="OrthoDB" id="7327303at2"/>
<organism evidence="1 2">
    <name type="scientific">Colwellia ponticola</name>
    <dbReference type="NCBI Taxonomy" id="2304625"/>
    <lineage>
        <taxon>Bacteria</taxon>
        <taxon>Pseudomonadati</taxon>
        <taxon>Pseudomonadota</taxon>
        <taxon>Gammaproteobacteria</taxon>
        <taxon>Alteromonadales</taxon>
        <taxon>Colwelliaceae</taxon>
        <taxon>Colwellia</taxon>
    </lineage>
</organism>
<keyword evidence="2" id="KW-1185">Reference proteome</keyword>
<dbReference type="InterPro" id="IPR016181">
    <property type="entry name" value="Acyl_CoA_acyltransferase"/>
</dbReference>
<dbReference type="Proteomes" id="UP000307702">
    <property type="component" value="Unassembled WGS sequence"/>
</dbReference>
<gene>
    <name evidence="1" type="ORF">FCS21_10770</name>
</gene>
<dbReference type="EMBL" id="SZVP01000009">
    <property type="protein sequence ID" value="TMM44959.1"/>
    <property type="molecule type" value="Genomic_DNA"/>
</dbReference>
<dbReference type="AlphaFoldDB" id="A0A8H2PJW6"/>
<evidence type="ECO:0000313" key="1">
    <source>
        <dbReference type="EMBL" id="TMM44959.1"/>
    </source>
</evidence>
<proteinExistence type="predicted"/>
<sequence length="355" mass="40574">MVVTLSFTGRVVLMTMLTRYTLLQSLAEIHFSKVGALDLNQADWDKVLLQSNHASTEYLALTIYYHNAYLLTAKNCSVVIYENNIPVAIWPLTLYQGDNGIVLQSNCKAIIPPLFADGTSKKTIKKIYQQCLNVLKEFSLQSNNAIKLSYSPIDDILWQRTFSSVIKAIDYRQYLIANITAELEDIKKTFRKSYRSLINKGLKLWHSELHTQMSDNLLQQFRAFHIQTSGKETRPLSTWVLQQSMVNAREAFCITLHNEHKKLIGIALFNISPLEASYSVGVYDRSLFDLPLGHVIQLKAIEHMKTLGIKRYLLGNRHHLFEQKTPTEKQNSIGFFKEGFSNSIHIEANALLAFD</sequence>
<evidence type="ECO:0000313" key="2">
    <source>
        <dbReference type="Proteomes" id="UP000307702"/>
    </source>
</evidence>
<accession>A0A8H2PJW6</accession>
<dbReference type="Gene3D" id="3.40.630.30">
    <property type="match status" value="1"/>
</dbReference>
<name>A0A8H2PJW6_9GAMM</name>
<reference evidence="1 2" key="1">
    <citation type="submission" date="2019-05" db="EMBL/GenBank/DDBJ databases">
        <title>Colwellia ponticola sp. nov., isolated from seawater.</title>
        <authorList>
            <person name="Yoon J.-H."/>
        </authorList>
    </citation>
    <scope>NUCLEOTIDE SEQUENCE [LARGE SCALE GENOMIC DNA]</scope>
    <source>
        <strain evidence="1 2">OISW-25</strain>
    </source>
</reference>